<comment type="caution">
    <text evidence="1">The sequence shown here is derived from an EMBL/GenBank/DDBJ whole genome shotgun (WGS) entry which is preliminary data.</text>
</comment>
<proteinExistence type="predicted"/>
<reference evidence="1 2" key="1">
    <citation type="submission" date="2018-03" db="EMBL/GenBank/DDBJ databases">
        <title>The ancient ancestry and fast evolution of plastids.</title>
        <authorList>
            <person name="Moore K.R."/>
            <person name="Magnabosco C."/>
            <person name="Momper L."/>
            <person name="Gold D.A."/>
            <person name="Bosak T."/>
            <person name="Fournier G.P."/>
        </authorList>
    </citation>
    <scope>NUCLEOTIDE SEQUENCE [LARGE SCALE GENOMIC DNA]</scope>
    <source>
        <strain evidence="1 2">CCALA 016</strain>
    </source>
</reference>
<reference evidence="1 2" key="2">
    <citation type="submission" date="2018-03" db="EMBL/GenBank/DDBJ databases">
        <authorList>
            <person name="Keele B.F."/>
        </authorList>
    </citation>
    <scope>NUCLEOTIDE SEQUENCE [LARGE SCALE GENOMIC DNA]</scope>
    <source>
        <strain evidence="1 2">CCALA 016</strain>
    </source>
</reference>
<protein>
    <submittedName>
        <fullName evidence="1">Uncharacterized protein</fullName>
    </submittedName>
</protein>
<dbReference type="EMBL" id="PXOH01000028">
    <property type="protein sequence ID" value="PSF33866.1"/>
    <property type="molecule type" value="Genomic_DNA"/>
</dbReference>
<accession>A0A2T1LTC0</accession>
<keyword evidence="2" id="KW-1185">Reference proteome</keyword>
<name>A0A2T1LTC0_9CHRO</name>
<evidence type="ECO:0000313" key="1">
    <source>
        <dbReference type="EMBL" id="PSF33866.1"/>
    </source>
</evidence>
<gene>
    <name evidence="1" type="ORF">C7H19_19265</name>
</gene>
<sequence length="134" mass="15597">MLNDAVLKISPNGSFKVSQLCESVAICESSKDPHGWGNATETEPAFMVYLGCQKDEVAGYVKTLNTFYRCYWCEVRKPKYLKKFEAEIKIRGMQRYSDSHSFGLDYLVESEESKHFGCDYDEYNYYTTGYIPRW</sequence>
<dbReference type="RefSeq" id="WP_106458552.1">
    <property type="nucleotide sequence ID" value="NZ_PXOH01000028.1"/>
</dbReference>
<evidence type="ECO:0000313" key="2">
    <source>
        <dbReference type="Proteomes" id="UP000239001"/>
    </source>
</evidence>
<dbReference type="AlphaFoldDB" id="A0A2T1LTC0"/>
<organism evidence="1 2">
    <name type="scientific">Aphanothece hegewaldii CCALA 016</name>
    <dbReference type="NCBI Taxonomy" id="2107694"/>
    <lineage>
        <taxon>Bacteria</taxon>
        <taxon>Bacillati</taxon>
        <taxon>Cyanobacteriota</taxon>
        <taxon>Cyanophyceae</taxon>
        <taxon>Oscillatoriophycideae</taxon>
        <taxon>Chroococcales</taxon>
        <taxon>Aphanothecaceae</taxon>
        <taxon>Aphanothece</taxon>
    </lineage>
</organism>
<dbReference type="OrthoDB" id="582099at2"/>
<dbReference type="Proteomes" id="UP000239001">
    <property type="component" value="Unassembled WGS sequence"/>
</dbReference>